<dbReference type="EMBL" id="RJKX01000016">
    <property type="protein sequence ID" value="ROP83609.1"/>
    <property type="molecule type" value="Genomic_DNA"/>
</dbReference>
<name>A0A3N1KXV0_9PROT</name>
<protein>
    <submittedName>
        <fullName evidence="1">Uncharacterized protein</fullName>
    </submittedName>
</protein>
<reference evidence="1 2" key="1">
    <citation type="submission" date="2018-11" db="EMBL/GenBank/DDBJ databases">
        <title>Genomic Encyclopedia of Type Strains, Phase IV (KMG-IV): sequencing the most valuable type-strain genomes for metagenomic binning, comparative biology and taxonomic classification.</title>
        <authorList>
            <person name="Goeker M."/>
        </authorList>
    </citation>
    <scope>NUCLEOTIDE SEQUENCE [LARGE SCALE GENOMIC DNA]</scope>
    <source>
        <strain evidence="1 2">DSM 5900</strain>
    </source>
</reference>
<gene>
    <name evidence="1" type="ORF">EDC65_4258</name>
</gene>
<sequence>MTGAGPRRPGLEALLRYPLMQAINERRTRRVARGVSILAGDLSHHSTNAPEPLTPLEEAVLICTTGLTGTVMHDGPLKKPSGAPEDLGSMFSNILARSGPSADNCQATSLFMINDDGIFLIKRPRGAEAAQLLDSVPRSWLEWSEADWLRVAAAVKVKVQDGRIDFPREFPYYIGWNKQFSNRPGSTIFTPVVDCTRQYINILLIVMSEPEGQRPLFVDDWQRFRPRSWKDWKAWVGQYLGLGPKIPYQPIGGIDRATDGSVNPDIPIPIGAGYAMRTDYELYFLLQNLMLTGQGMGLGVWGHGSIWPQHILQRVPEKGWNGLGFRHVVPPRPKGPIPASQHNPVGIDGILEGLCPPYVKSMDEAVDRVLEEKYGPNGIFTDPTLLARAYRDAGDAETYLKLQNRHPPEAVRYAKDICNYIYETYGRFPAHIDAFYNPGFWVQFHHPELEYYERYFDPYIWRNQAAQDGQWRE</sequence>
<dbReference type="RefSeq" id="WP_123693318.1">
    <property type="nucleotide sequence ID" value="NZ_AP019700.1"/>
</dbReference>
<organism evidence="1 2">
    <name type="scientific">Stella humosa</name>
    <dbReference type="NCBI Taxonomy" id="94"/>
    <lineage>
        <taxon>Bacteria</taxon>
        <taxon>Pseudomonadati</taxon>
        <taxon>Pseudomonadota</taxon>
        <taxon>Alphaproteobacteria</taxon>
        <taxon>Rhodospirillales</taxon>
        <taxon>Stellaceae</taxon>
        <taxon>Stella</taxon>
    </lineage>
</organism>
<comment type="caution">
    <text evidence="1">The sequence shown here is derived from an EMBL/GenBank/DDBJ whole genome shotgun (WGS) entry which is preliminary data.</text>
</comment>
<accession>A0A3N1KXV0</accession>
<dbReference type="AlphaFoldDB" id="A0A3N1KXV0"/>
<proteinExistence type="predicted"/>
<evidence type="ECO:0000313" key="1">
    <source>
        <dbReference type="EMBL" id="ROP83609.1"/>
    </source>
</evidence>
<dbReference type="Proteomes" id="UP000278222">
    <property type="component" value="Unassembled WGS sequence"/>
</dbReference>
<dbReference type="OrthoDB" id="5464610at2"/>
<evidence type="ECO:0000313" key="2">
    <source>
        <dbReference type="Proteomes" id="UP000278222"/>
    </source>
</evidence>
<keyword evidence="2" id="KW-1185">Reference proteome</keyword>